<dbReference type="SUPFAM" id="SSF55785">
    <property type="entry name" value="PYP-like sensor domain (PAS domain)"/>
    <property type="match status" value="4"/>
</dbReference>
<feature type="domain" description="PAC" evidence="3">
    <location>
        <begin position="82"/>
        <end position="137"/>
    </location>
</feature>
<evidence type="ECO:0000313" key="5">
    <source>
        <dbReference type="EMBL" id="MCU9612575.1"/>
    </source>
</evidence>
<dbReference type="GO" id="GO:0006355">
    <property type="term" value="P:regulation of DNA-templated transcription"/>
    <property type="evidence" value="ECO:0007669"/>
    <property type="project" value="InterPro"/>
</dbReference>
<dbReference type="InterPro" id="IPR001610">
    <property type="entry name" value="PAC"/>
</dbReference>
<dbReference type="PANTHER" id="PTHR44757:SF2">
    <property type="entry name" value="BIOFILM ARCHITECTURE MAINTENANCE PROTEIN MBAA"/>
    <property type="match status" value="1"/>
</dbReference>
<dbReference type="InterPro" id="IPR000700">
    <property type="entry name" value="PAS-assoc_C"/>
</dbReference>
<dbReference type="PROSITE" id="PS50887">
    <property type="entry name" value="GGDEF"/>
    <property type="match status" value="1"/>
</dbReference>
<gene>
    <name evidence="5" type="ORF">OEV98_03230</name>
</gene>
<feature type="domain" description="PAC" evidence="3">
    <location>
        <begin position="211"/>
        <end position="268"/>
    </location>
</feature>
<feature type="domain" description="PAS" evidence="2">
    <location>
        <begin position="394"/>
        <end position="451"/>
    </location>
</feature>
<dbReference type="InterPro" id="IPR013656">
    <property type="entry name" value="PAS_4"/>
</dbReference>
<sequence>MKSLIDNIVQDNRTLTSIFEFFSDLVFFMELEDQSIRYLYLNQPAMRCLNRHENVIGSRIEDVLPKERANILAAKYREVQFTKQTMKFIETIETADGQFIGETTLNPIITNNGQCNYVMGIVRDITEKMTKEQELKATKRKLERNQKRLNSLIENNGDAVFELNLDGNIKKVNDKAIEITGYSEQQLVGTSALVLLAEDKIEDTIANFEEANIETQVVYESWVNHKNGEKLLLLIKNVPIIIDGELDGFFIIAKDITEQNRLQKQIREKSEELEAFWNYSVDPIIYFNINGEIEHVNPAFEETFGYKEAEVKNTKDLLVPFELRSRSKFVWQKIKNGETVPLYETKRITKNGVVLDILASFAPVYESDGKIKGSTAFYKNITELKKAQRNLLESEKKYRIITENASDIIQLMDVSGIIEYVSPSIEKILGYSVHEYIGNHFSIAIHPEDRQKKLTGFQLLKDGIESMPSEIRIKHRDGHYVWMEVTTTHVMEADEIKKFVTIARDITERKKLRDELAKAAFYDYLSGLPNRRNFDEKLTLAIQEAKALNKKIAVMMLDGHKFKRINDTFGHDAGDAVIVEMGKRIQDNIRNIDTVARMGGDEMAIIITKLSTRNDVVEVAERIIGSFQKPFYFNGNKINIGAGIGIAIYPDDSTNQKQLIKYADIALYEEKQSGIDGCRFYSLLEN</sequence>
<dbReference type="InterPro" id="IPR000014">
    <property type="entry name" value="PAS"/>
</dbReference>
<dbReference type="Pfam" id="PF00990">
    <property type="entry name" value="GGDEF"/>
    <property type="match status" value="1"/>
</dbReference>
<dbReference type="AlphaFoldDB" id="A0AAE3IQ80"/>
<feature type="domain" description="PAS" evidence="2">
    <location>
        <begin position="145"/>
        <end position="216"/>
    </location>
</feature>
<evidence type="ECO:0000256" key="1">
    <source>
        <dbReference type="SAM" id="Coils"/>
    </source>
</evidence>
<evidence type="ECO:0000259" key="2">
    <source>
        <dbReference type="PROSITE" id="PS50112"/>
    </source>
</evidence>
<dbReference type="InterPro" id="IPR000160">
    <property type="entry name" value="GGDEF_dom"/>
</dbReference>
<name>A0AAE3IQ80_9BACI</name>
<feature type="domain" description="PAC" evidence="3">
    <location>
        <begin position="341"/>
        <end position="393"/>
    </location>
</feature>
<dbReference type="Pfam" id="PF08448">
    <property type="entry name" value="PAS_4"/>
    <property type="match status" value="1"/>
</dbReference>
<dbReference type="SMART" id="SM00091">
    <property type="entry name" value="PAS"/>
    <property type="match status" value="3"/>
</dbReference>
<dbReference type="InterPro" id="IPR035965">
    <property type="entry name" value="PAS-like_dom_sf"/>
</dbReference>
<dbReference type="Gene3D" id="3.30.450.20">
    <property type="entry name" value="PAS domain"/>
    <property type="match status" value="4"/>
</dbReference>
<dbReference type="PROSITE" id="PS50113">
    <property type="entry name" value="PAC"/>
    <property type="match status" value="4"/>
</dbReference>
<feature type="domain" description="PAS" evidence="2">
    <location>
        <begin position="269"/>
        <end position="311"/>
    </location>
</feature>
<keyword evidence="1" id="KW-0175">Coiled coil</keyword>
<dbReference type="SMART" id="SM00086">
    <property type="entry name" value="PAC"/>
    <property type="match status" value="4"/>
</dbReference>
<dbReference type="InterPro" id="IPR043128">
    <property type="entry name" value="Rev_trsase/Diguanyl_cyclase"/>
</dbReference>
<dbReference type="SUPFAM" id="SSF55073">
    <property type="entry name" value="Nucleotide cyclase"/>
    <property type="match status" value="1"/>
</dbReference>
<feature type="coiled-coil region" evidence="1">
    <location>
        <begin position="125"/>
        <end position="155"/>
    </location>
</feature>
<dbReference type="InterPro" id="IPR013767">
    <property type="entry name" value="PAS_fold"/>
</dbReference>
<evidence type="ECO:0000259" key="4">
    <source>
        <dbReference type="PROSITE" id="PS50887"/>
    </source>
</evidence>
<dbReference type="NCBIfam" id="TIGR00254">
    <property type="entry name" value="GGDEF"/>
    <property type="match status" value="1"/>
</dbReference>
<evidence type="ECO:0000313" key="6">
    <source>
        <dbReference type="Proteomes" id="UP001209318"/>
    </source>
</evidence>
<dbReference type="RefSeq" id="WP_263071760.1">
    <property type="nucleotide sequence ID" value="NZ_JAOUSF010000001.1"/>
</dbReference>
<feature type="domain" description="GGDEF" evidence="4">
    <location>
        <begin position="550"/>
        <end position="683"/>
    </location>
</feature>
<comment type="caution">
    <text evidence="5">The sequence shown here is derived from an EMBL/GenBank/DDBJ whole genome shotgun (WGS) entry which is preliminary data.</text>
</comment>
<dbReference type="Pfam" id="PF00989">
    <property type="entry name" value="PAS"/>
    <property type="match status" value="1"/>
</dbReference>
<accession>A0AAE3IQ80</accession>
<dbReference type="CDD" id="cd00130">
    <property type="entry name" value="PAS"/>
    <property type="match status" value="3"/>
</dbReference>
<dbReference type="EMBL" id="JAOUSF010000001">
    <property type="protein sequence ID" value="MCU9612575.1"/>
    <property type="molecule type" value="Genomic_DNA"/>
</dbReference>
<dbReference type="NCBIfam" id="TIGR00229">
    <property type="entry name" value="sensory_box"/>
    <property type="match status" value="4"/>
</dbReference>
<feature type="domain" description="PAC" evidence="3">
    <location>
        <begin position="467"/>
        <end position="518"/>
    </location>
</feature>
<protein>
    <submittedName>
        <fullName evidence="5">PAS domain S-box protein</fullName>
    </submittedName>
</protein>
<dbReference type="PANTHER" id="PTHR44757">
    <property type="entry name" value="DIGUANYLATE CYCLASE DGCP"/>
    <property type="match status" value="1"/>
</dbReference>
<evidence type="ECO:0000259" key="3">
    <source>
        <dbReference type="PROSITE" id="PS50113"/>
    </source>
</evidence>
<dbReference type="Pfam" id="PF13426">
    <property type="entry name" value="PAS_9"/>
    <property type="match status" value="2"/>
</dbReference>
<dbReference type="PROSITE" id="PS50112">
    <property type="entry name" value="PAS"/>
    <property type="match status" value="3"/>
</dbReference>
<organism evidence="5 6">
    <name type="scientific">Perspicuibacillus lycopersici</name>
    <dbReference type="NCBI Taxonomy" id="1325689"/>
    <lineage>
        <taxon>Bacteria</taxon>
        <taxon>Bacillati</taxon>
        <taxon>Bacillota</taxon>
        <taxon>Bacilli</taxon>
        <taxon>Bacillales</taxon>
        <taxon>Bacillaceae</taxon>
        <taxon>Perspicuibacillus</taxon>
    </lineage>
</organism>
<keyword evidence="6" id="KW-1185">Reference proteome</keyword>
<dbReference type="SMART" id="SM00267">
    <property type="entry name" value="GGDEF"/>
    <property type="match status" value="1"/>
</dbReference>
<dbReference type="CDD" id="cd01949">
    <property type="entry name" value="GGDEF"/>
    <property type="match status" value="1"/>
</dbReference>
<proteinExistence type="predicted"/>
<reference evidence="5" key="1">
    <citation type="submission" date="2022-10" db="EMBL/GenBank/DDBJ databases">
        <title>Description of Fervidibacillus gen. nov. in the family Fervidibacillaceae fam. nov. with two species, Fervidibacillus albus sp. nov., and Fervidibacillus halotolerans sp. nov., isolated from tidal flat sediments.</title>
        <authorList>
            <person name="Kwon K.K."/>
            <person name="Yang S.-H."/>
        </authorList>
    </citation>
    <scope>NUCLEOTIDE SEQUENCE</scope>
    <source>
        <strain evidence="5">JCM 19140</strain>
    </source>
</reference>
<dbReference type="Proteomes" id="UP001209318">
    <property type="component" value="Unassembled WGS sequence"/>
</dbReference>
<dbReference type="InterPro" id="IPR029787">
    <property type="entry name" value="Nucleotide_cyclase"/>
</dbReference>
<dbReference type="InterPro" id="IPR052155">
    <property type="entry name" value="Biofilm_reg_signaling"/>
</dbReference>
<dbReference type="Gene3D" id="3.30.70.270">
    <property type="match status" value="1"/>
</dbReference>